<dbReference type="InterPro" id="IPR032710">
    <property type="entry name" value="NTF2-like_dom_sf"/>
</dbReference>
<organism evidence="3 4">
    <name type="scientific">Sphingobium lignivorans</name>
    <dbReference type="NCBI Taxonomy" id="2735886"/>
    <lineage>
        <taxon>Bacteria</taxon>
        <taxon>Pseudomonadati</taxon>
        <taxon>Pseudomonadota</taxon>
        <taxon>Alphaproteobacteria</taxon>
        <taxon>Sphingomonadales</taxon>
        <taxon>Sphingomonadaceae</taxon>
        <taxon>Sphingobium</taxon>
    </lineage>
</organism>
<name>A0ABR6ND80_9SPHN</name>
<dbReference type="EMBL" id="JACHKA010000001">
    <property type="protein sequence ID" value="MBB5985234.1"/>
    <property type="molecule type" value="Genomic_DNA"/>
</dbReference>
<dbReference type="Pfam" id="PF12680">
    <property type="entry name" value="SnoaL_2"/>
    <property type="match status" value="1"/>
</dbReference>
<dbReference type="Gene3D" id="3.10.450.50">
    <property type="match status" value="1"/>
</dbReference>
<dbReference type="PANTHER" id="PTHR38436:SF1">
    <property type="entry name" value="ESTER CYCLASE"/>
    <property type="match status" value="1"/>
</dbReference>
<dbReference type="Proteomes" id="UP001138540">
    <property type="component" value="Unassembled WGS sequence"/>
</dbReference>
<reference evidence="3 4" key="1">
    <citation type="submission" date="2020-08" db="EMBL/GenBank/DDBJ databases">
        <title>Exploring microbial biodiversity for novel pathways involved in the catabolism of aromatic compounds derived from lignin.</title>
        <authorList>
            <person name="Elkins J."/>
        </authorList>
    </citation>
    <scope>NUCLEOTIDE SEQUENCE [LARGE SCALE GENOMIC DNA]</scope>
    <source>
        <strain evidence="3 4">B1D3A</strain>
    </source>
</reference>
<comment type="caution">
    <text evidence="3">The sequence shown here is derived from an EMBL/GenBank/DDBJ whole genome shotgun (WGS) entry which is preliminary data.</text>
</comment>
<feature type="domain" description="SnoaL-like" evidence="2">
    <location>
        <begin position="49"/>
        <end position="139"/>
    </location>
</feature>
<accession>A0ABR6ND80</accession>
<evidence type="ECO:0000313" key="4">
    <source>
        <dbReference type="Proteomes" id="UP001138540"/>
    </source>
</evidence>
<sequence>MKARTFMVAMLAMSAAAAPARAAPARAVEPDNCGKTAVEIVSDFSRLFFVEKNWREAFMTWVAEDYIQHNPYAQDGRAAALRHLGPIFDANPQLKVDIKRIFGDETHVAVHYHSVMTPGTRGFAAVDMFRVKDCKIVEHWDVIQPMPETSANPHPMF</sequence>
<evidence type="ECO:0000256" key="1">
    <source>
        <dbReference type="SAM" id="SignalP"/>
    </source>
</evidence>
<proteinExistence type="predicted"/>
<evidence type="ECO:0000313" key="3">
    <source>
        <dbReference type="EMBL" id="MBB5985234.1"/>
    </source>
</evidence>
<feature type="chain" id="PRO_5045753588" evidence="1">
    <location>
        <begin position="23"/>
        <end position="157"/>
    </location>
</feature>
<dbReference type="InterPro" id="IPR037401">
    <property type="entry name" value="SnoaL-like"/>
</dbReference>
<protein>
    <submittedName>
        <fullName evidence="3">SnoaL-like aldol condensation-catalyzing enzyme</fullName>
    </submittedName>
</protein>
<dbReference type="SUPFAM" id="SSF54427">
    <property type="entry name" value="NTF2-like"/>
    <property type="match status" value="1"/>
</dbReference>
<dbReference type="RefSeq" id="WP_184151375.1">
    <property type="nucleotide sequence ID" value="NZ_JACHKA010000001.1"/>
</dbReference>
<keyword evidence="1" id="KW-0732">Signal</keyword>
<evidence type="ECO:0000259" key="2">
    <source>
        <dbReference type="Pfam" id="PF12680"/>
    </source>
</evidence>
<gene>
    <name evidence="3" type="ORF">HNP60_001208</name>
</gene>
<keyword evidence="4" id="KW-1185">Reference proteome</keyword>
<dbReference type="PANTHER" id="PTHR38436">
    <property type="entry name" value="POLYKETIDE CYCLASE SNOAL-LIKE DOMAIN"/>
    <property type="match status" value="1"/>
</dbReference>
<feature type="signal peptide" evidence="1">
    <location>
        <begin position="1"/>
        <end position="22"/>
    </location>
</feature>
<dbReference type="InterPro" id="IPR009959">
    <property type="entry name" value="Cyclase_SnoaL-like"/>
</dbReference>